<dbReference type="Pfam" id="PF13952">
    <property type="entry name" value="DUF4216"/>
    <property type="match status" value="1"/>
</dbReference>
<gene>
    <name evidence="4" type="ORF">Salat_1441500</name>
</gene>
<dbReference type="InterPro" id="IPR004264">
    <property type="entry name" value="Transposase_23"/>
</dbReference>
<feature type="compositionally biased region" description="Polar residues" evidence="1">
    <location>
        <begin position="302"/>
        <end position="312"/>
    </location>
</feature>
<keyword evidence="5" id="KW-1185">Reference proteome</keyword>
<accession>A0AAE1YAQ8</accession>
<evidence type="ECO:0000259" key="3">
    <source>
        <dbReference type="Pfam" id="PF13952"/>
    </source>
</evidence>
<protein>
    <recommendedName>
        <fullName evidence="6">Transposase Tnp1/En/Spm-like domain-containing protein</fullName>
    </recommendedName>
</protein>
<dbReference type="InterPro" id="IPR004252">
    <property type="entry name" value="Probable_transposase_24"/>
</dbReference>
<comment type="caution">
    <text evidence="4">The sequence shown here is derived from an EMBL/GenBank/DDBJ whole genome shotgun (WGS) entry which is preliminary data.</text>
</comment>
<reference evidence="4" key="1">
    <citation type="submission" date="2020-06" db="EMBL/GenBank/DDBJ databases">
        <authorList>
            <person name="Li T."/>
            <person name="Hu X."/>
            <person name="Zhang T."/>
            <person name="Song X."/>
            <person name="Zhang H."/>
            <person name="Dai N."/>
            <person name="Sheng W."/>
            <person name="Hou X."/>
            <person name="Wei L."/>
        </authorList>
    </citation>
    <scope>NUCLEOTIDE SEQUENCE</scope>
    <source>
        <strain evidence="4">3651</strain>
        <tissue evidence="4">Leaf</tissue>
    </source>
</reference>
<reference evidence="4" key="2">
    <citation type="journal article" date="2024" name="Plant">
        <title>Genomic evolution and insights into agronomic trait innovations of Sesamum species.</title>
        <authorList>
            <person name="Miao H."/>
            <person name="Wang L."/>
            <person name="Qu L."/>
            <person name="Liu H."/>
            <person name="Sun Y."/>
            <person name="Le M."/>
            <person name="Wang Q."/>
            <person name="Wei S."/>
            <person name="Zheng Y."/>
            <person name="Lin W."/>
            <person name="Duan Y."/>
            <person name="Cao H."/>
            <person name="Xiong S."/>
            <person name="Wang X."/>
            <person name="Wei L."/>
            <person name="Li C."/>
            <person name="Ma Q."/>
            <person name="Ju M."/>
            <person name="Zhao R."/>
            <person name="Li G."/>
            <person name="Mu C."/>
            <person name="Tian Q."/>
            <person name="Mei H."/>
            <person name="Zhang T."/>
            <person name="Gao T."/>
            <person name="Zhang H."/>
        </authorList>
    </citation>
    <scope>NUCLEOTIDE SEQUENCE</scope>
    <source>
        <strain evidence="4">3651</strain>
    </source>
</reference>
<sequence>MEESLTFCSRYLEDVETKFNKVKRNDDNGGNIKVDFPIFVNPGRHIGRQDSVVLDKEILTKAHQYVLFNCNSVESFIEQHKIIVKDQNPRLGKKDVERIHSETFSKWFQNHVEAMHLDGHQLSEELRALARGPNLVGKRYRGFIVNGFRFHVKKFEHRRRTQNSGLVVAAQTSSFASRNDNNPVIGEVTYYGVLKDIIELEYIGGGKIVMFECDWVSPGRAQKYDENGFTLVNFSKSKQHDEPFVLASQAQQIMPPKMRLRSKHTKYEVLKRRSEAFEFGSTQYDAIQTQPGSNQLTVGMNSPCATTVQSNGSHRDSGNTSKATADTTTTQNDSSDIATNLANNIRKRPRGPTMRVNPPDAARIQLNGNDRDGIASIAIGDMAATQNDSSDIATGLVGNIRKRVRGPTCMPKVWGQPIDDLVAVSFNDLGQPNDKEKTSTLAHFLGTITRNGRYCPLHYKDWRLMPHTYKDEMIKIVKTKFELPPGQEPYILKSINKKWRNWKSYVKSLNFDPDVPIEQQMLNIPDRVDEEQYKTLIEHWMSDKFKRMSEKNKQTRTQLELLHRMGKRSFALVKEIMRKKLGRYPSRAELFEECYFREDGSPTSAMVQEAIEQMKQLEGQQTENLDDNDRVHNQDDTFAKVMGADKHGHVRMYGMGVTPADIYGNVPSRDANYRMAMEYKDKYLQVVDKYEALNEKLENLSAIVHGRAQSVGERDRPNIPVASPNNQHSSSSSLRPMRIQVHSYVVLKSLGNINDVVASGYVNQMNSIRVNGEELGHEWCKVIVEYQMKKDVRLLKPYDHIQTIGDALGAPVAWPLSLVALDENND</sequence>
<evidence type="ECO:0000256" key="1">
    <source>
        <dbReference type="SAM" id="MobiDB-lite"/>
    </source>
</evidence>
<dbReference type="EMBL" id="JACGWO010000005">
    <property type="protein sequence ID" value="KAK4426728.1"/>
    <property type="molecule type" value="Genomic_DNA"/>
</dbReference>
<feature type="region of interest" description="Disordered" evidence="1">
    <location>
        <begin position="302"/>
        <end position="359"/>
    </location>
</feature>
<evidence type="ECO:0008006" key="6">
    <source>
        <dbReference type="Google" id="ProtNLM"/>
    </source>
</evidence>
<name>A0AAE1YAQ8_9LAMI</name>
<dbReference type="Pfam" id="PF03017">
    <property type="entry name" value="Transposase_23"/>
    <property type="match status" value="1"/>
</dbReference>
<dbReference type="AlphaFoldDB" id="A0AAE1YAQ8"/>
<proteinExistence type="predicted"/>
<dbReference type="Proteomes" id="UP001293254">
    <property type="component" value="Unassembled WGS sequence"/>
</dbReference>
<dbReference type="Pfam" id="PF03004">
    <property type="entry name" value="Transposase_24"/>
    <property type="match status" value="1"/>
</dbReference>
<evidence type="ECO:0000259" key="2">
    <source>
        <dbReference type="Pfam" id="PF03017"/>
    </source>
</evidence>
<dbReference type="InterPro" id="IPR025312">
    <property type="entry name" value="DUF4216"/>
</dbReference>
<evidence type="ECO:0000313" key="5">
    <source>
        <dbReference type="Proteomes" id="UP001293254"/>
    </source>
</evidence>
<organism evidence="4 5">
    <name type="scientific">Sesamum alatum</name>
    <dbReference type="NCBI Taxonomy" id="300844"/>
    <lineage>
        <taxon>Eukaryota</taxon>
        <taxon>Viridiplantae</taxon>
        <taxon>Streptophyta</taxon>
        <taxon>Embryophyta</taxon>
        <taxon>Tracheophyta</taxon>
        <taxon>Spermatophyta</taxon>
        <taxon>Magnoliopsida</taxon>
        <taxon>eudicotyledons</taxon>
        <taxon>Gunneridae</taxon>
        <taxon>Pentapetalae</taxon>
        <taxon>asterids</taxon>
        <taxon>lamiids</taxon>
        <taxon>Lamiales</taxon>
        <taxon>Pedaliaceae</taxon>
        <taxon>Sesamum</taxon>
    </lineage>
</organism>
<feature type="compositionally biased region" description="Low complexity" evidence="1">
    <location>
        <begin position="319"/>
        <end position="336"/>
    </location>
</feature>
<dbReference type="PANTHER" id="PTHR48451:SF1">
    <property type="entry name" value="DUF4218 DOMAIN-CONTAINING PROTEIN"/>
    <property type="match status" value="1"/>
</dbReference>
<feature type="domain" description="Transposase Tnp1/En/Spm-like" evidence="2">
    <location>
        <begin position="745"/>
        <end position="808"/>
    </location>
</feature>
<dbReference type="PANTHER" id="PTHR48451">
    <property type="entry name" value="DUF4218 DOMAIN-CONTAINING PROTEIN"/>
    <property type="match status" value="1"/>
</dbReference>
<feature type="domain" description="DUF4216" evidence="3">
    <location>
        <begin position="198"/>
        <end position="253"/>
    </location>
</feature>
<feature type="region of interest" description="Disordered" evidence="1">
    <location>
        <begin position="708"/>
        <end position="734"/>
    </location>
</feature>
<evidence type="ECO:0000313" key="4">
    <source>
        <dbReference type="EMBL" id="KAK4426728.1"/>
    </source>
</evidence>